<protein>
    <submittedName>
        <fullName evidence="1">Uncharacterized protein</fullName>
    </submittedName>
</protein>
<organism evidence="1 3">
    <name type="scientific">Cucumis melo var. makuwa</name>
    <name type="common">Oriental melon</name>
    <dbReference type="NCBI Taxonomy" id="1194695"/>
    <lineage>
        <taxon>Eukaryota</taxon>
        <taxon>Viridiplantae</taxon>
        <taxon>Streptophyta</taxon>
        <taxon>Embryophyta</taxon>
        <taxon>Tracheophyta</taxon>
        <taxon>Spermatophyta</taxon>
        <taxon>Magnoliopsida</taxon>
        <taxon>eudicotyledons</taxon>
        <taxon>Gunneridae</taxon>
        <taxon>Pentapetalae</taxon>
        <taxon>rosids</taxon>
        <taxon>fabids</taxon>
        <taxon>Cucurbitales</taxon>
        <taxon>Cucurbitaceae</taxon>
        <taxon>Benincaseae</taxon>
        <taxon>Cucumis</taxon>
    </lineage>
</organism>
<name>A0A5A7SLJ7_CUCMM</name>
<dbReference type="Proteomes" id="UP000321393">
    <property type="component" value="Unassembled WGS sequence"/>
</dbReference>
<evidence type="ECO:0000313" key="2">
    <source>
        <dbReference type="EMBL" id="TYK06459.1"/>
    </source>
</evidence>
<gene>
    <name evidence="2" type="ORF">E5676_scaffold718G00170</name>
    <name evidence="1" type="ORF">E6C27_scaffold1204G00180</name>
</gene>
<evidence type="ECO:0000313" key="4">
    <source>
        <dbReference type="Proteomes" id="UP000321947"/>
    </source>
</evidence>
<proteinExistence type="predicted"/>
<dbReference type="EMBL" id="SSTD01013533">
    <property type="protein sequence ID" value="TYK06459.1"/>
    <property type="molecule type" value="Genomic_DNA"/>
</dbReference>
<evidence type="ECO:0000313" key="3">
    <source>
        <dbReference type="Proteomes" id="UP000321393"/>
    </source>
</evidence>
<reference evidence="3 4" key="1">
    <citation type="submission" date="2019-08" db="EMBL/GenBank/DDBJ databases">
        <title>Draft genome sequences of two oriental melons (Cucumis melo L. var makuwa).</title>
        <authorList>
            <person name="Kwon S.-Y."/>
        </authorList>
    </citation>
    <scope>NUCLEOTIDE SEQUENCE [LARGE SCALE GENOMIC DNA]</scope>
    <source>
        <strain evidence="4">cv. Chang Bougi</strain>
        <strain evidence="3">cv. SW 3</strain>
        <tissue evidence="1">Leaf</tissue>
    </source>
</reference>
<sequence>MKPFVMRLTRPRMFFDARRESNSLGILGTEITQAELSKEGLGIGNHCPCIKTLVKISVGGKMEHLYGLQKDIWELEARFQVEPILKEEIVRSRPVDPKLRKLVEEVRCDRRSDYAFRKDGALLKDKRLCVTPSPVDLLACLARRGVT</sequence>
<comment type="caution">
    <text evidence="1">The sequence shown here is derived from an EMBL/GenBank/DDBJ whole genome shotgun (WGS) entry which is preliminary data.</text>
</comment>
<dbReference type="AlphaFoldDB" id="A0A5A7SLJ7"/>
<accession>A0A5A7SLJ7</accession>
<evidence type="ECO:0000313" key="1">
    <source>
        <dbReference type="EMBL" id="KAA0025335.1"/>
    </source>
</evidence>
<dbReference type="EMBL" id="SSTE01023254">
    <property type="protein sequence ID" value="KAA0025335.1"/>
    <property type="molecule type" value="Genomic_DNA"/>
</dbReference>
<dbReference type="Proteomes" id="UP000321947">
    <property type="component" value="Unassembled WGS sequence"/>
</dbReference>